<keyword evidence="9" id="KW-1185">Reference proteome</keyword>
<evidence type="ECO:0000256" key="1">
    <source>
        <dbReference type="ARBA" id="ARBA00004651"/>
    </source>
</evidence>
<feature type="transmembrane region" description="Helical" evidence="6">
    <location>
        <begin position="78"/>
        <end position="101"/>
    </location>
</feature>
<dbReference type="GO" id="GO:0022857">
    <property type="term" value="F:transmembrane transporter activity"/>
    <property type="evidence" value="ECO:0007669"/>
    <property type="project" value="InterPro"/>
</dbReference>
<feature type="domain" description="Major facilitator superfamily (MFS) profile" evidence="7">
    <location>
        <begin position="12"/>
        <end position="441"/>
    </location>
</feature>
<comment type="caution">
    <text evidence="8">The sequence shown here is derived from an EMBL/GenBank/DDBJ whole genome shotgun (WGS) entry which is preliminary data.</text>
</comment>
<feature type="transmembrane region" description="Helical" evidence="6">
    <location>
        <begin position="107"/>
        <end position="125"/>
    </location>
</feature>
<keyword evidence="2" id="KW-0813">Transport</keyword>
<dbReference type="PANTHER" id="PTHR42718">
    <property type="entry name" value="MAJOR FACILITATOR SUPERFAMILY MULTIDRUG TRANSPORTER MFSC"/>
    <property type="match status" value="1"/>
</dbReference>
<dbReference type="EMBL" id="QRDZ01000031">
    <property type="protein sequence ID" value="RED59430.1"/>
    <property type="molecule type" value="Genomic_DNA"/>
</dbReference>
<feature type="transmembrane region" description="Helical" evidence="6">
    <location>
        <begin position="317"/>
        <end position="339"/>
    </location>
</feature>
<evidence type="ECO:0000259" key="7">
    <source>
        <dbReference type="PROSITE" id="PS50850"/>
    </source>
</evidence>
<evidence type="ECO:0000313" key="8">
    <source>
        <dbReference type="EMBL" id="RED59430.1"/>
    </source>
</evidence>
<dbReference type="InterPro" id="IPR020846">
    <property type="entry name" value="MFS_dom"/>
</dbReference>
<feature type="transmembrane region" description="Helical" evidence="6">
    <location>
        <begin position="256"/>
        <end position="279"/>
    </location>
</feature>
<evidence type="ECO:0000256" key="6">
    <source>
        <dbReference type="SAM" id="Phobius"/>
    </source>
</evidence>
<dbReference type="InterPro" id="IPR036259">
    <property type="entry name" value="MFS_trans_sf"/>
</dbReference>
<feature type="transmembrane region" description="Helical" evidence="6">
    <location>
        <begin position="197"/>
        <end position="213"/>
    </location>
</feature>
<dbReference type="InterPro" id="IPR011701">
    <property type="entry name" value="MFS"/>
</dbReference>
<keyword evidence="3 6" id="KW-0812">Transmembrane</keyword>
<comment type="subcellular location">
    <subcellularLocation>
        <location evidence="1">Cell membrane</location>
        <topology evidence="1">Multi-pass membrane protein</topology>
    </subcellularLocation>
</comment>
<gene>
    <name evidence="8" type="ORF">DFP98_13123</name>
</gene>
<dbReference type="GO" id="GO:0005886">
    <property type="term" value="C:plasma membrane"/>
    <property type="evidence" value="ECO:0007669"/>
    <property type="project" value="UniProtKB-SubCell"/>
</dbReference>
<name>A0A3D9ICQ6_9BACL</name>
<feature type="transmembrane region" description="Helical" evidence="6">
    <location>
        <begin position="48"/>
        <end position="66"/>
    </location>
</feature>
<dbReference type="Gene3D" id="1.20.1720.10">
    <property type="entry name" value="Multidrug resistance protein D"/>
    <property type="match status" value="1"/>
</dbReference>
<feature type="transmembrane region" description="Helical" evidence="6">
    <location>
        <begin position="415"/>
        <end position="436"/>
    </location>
</feature>
<feature type="transmembrane region" description="Helical" evidence="6">
    <location>
        <begin position="285"/>
        <end position="305"/>
    </location>
</feature>
<keyword evidence="4 6" id="KW-1133">Transmembrane helix</keyword>
<dbReference type="PANTHER" id="PTHR42718:SF9">
    <property type="entry name" value="MAJOR FACILITATOR SUPERFAMILY MULTIDRUG TRANSPORTER MFSC"/>
    <property type="match status" value="1"/>
</dbReference>
<protein>
    <submittedName>
        <fullName evidence="8">DHA2 family metal-tetracycline-proton antiporter-like MFS transporter</fullName>
    </submittedName>
</protein>
<dbReference type="Gene3D" id="1.20.1250.20">
    <property type="entry name" value="MFS general substrate transporter like domains"/>
    <property type="match status" value="1"/>
</dbReference>
<organism evidence="8 9">
    <name type="scientific">Cohnella phaseoli</name>
    <dbReference type="NCBI Taxonomy" id="456490"/>
    <lineage>
        <taxon>Bacteria</taxon>
        <taxon>Bacillati</taxon>
        <taxon>Bacillota</taxon>
        <taxon>Bacilli</taxon>
        <taxon>Bacillales</taxon>
        <taxon>Paenibacillaceae</taxon>
        <taxon>Cohnella</taxon>
    </lineage>
</organism>
<keyword evidence="5 6" id="KW-0472">Membrane</keyword>
<dbReference type="PRINTS" id="PR01036">
    <property type="entry name" value="TCRTETB"/>
</dbReference>
<dbReference type="Pfam" id="PF07690">
    <property type="entry name" value="MFS_1"/>
    <property type="match status" value="1"/>
</dbReference>
<evidence type="ECO:0000313" key="9">
    <source>
        <dbReference type="Proteomes" id="UP000256977"/>
    </source>
</evidence>
<dbReference type="AlphaFoldDB" id="A0A3D9ICQ6"/>
<feature type="transmembrane region" description="Helical" evidence="6">
    <location>
        <begin position="166"/>
        <end position="185"/>
    </location>
</feature>
<proteinExistence type="predicted"/>
<feature type="transmembrane region" description="Helical" evidence="6">
    <location>
        <begin position="384"/>
        <end position="403"/>
    </location>
</feature>
<feature type="transmembrane region" description="Helical" evidence="6">
    <location>
        <begin position="345"/>
        <end position="364"/>
    </location>
</feature>
<reference evidence="8 9" key="1">
    <citation type="submission" date="2018-07" db="EMBL/GenBank/DDBJ databases">
        <title>Genomic Encyclopedia of Type Strains, Phase III (KMG-III): the genomes of soil and plant-associated and newly described type strains.</title>
        <authorList>
            <person name="Whitman W."/>
        </authorList>
    </citation>
    <scope>NUCLEOTIDE SEQUENCE [LARGE SCALE GENOMIC DNA]</scope>
    <source>
        <strain evidence="8 9">CECT 7287</strain>
    </source>
</reference>
<dbReference type="RefSeq" id="WP_116064259.1">
    <property type="nucleotide sequence ID" value="NZ_QRDZ01000031.1"/>
</dbReference>
<dbReference type="Proteomes" id="UP000256977">
    <property type="component" value="Unassembled WGS sequence"/>
</dbReference>
<feature type="transmembrane region" description="Helical" evidence="6">
    <location>
        <begin position="12"/>
        <end position="36"/>
    </location>
</feature>
<evidence type="ECO:0000256" key="2">
    <source>
        <dbReference type="ARBA" id="ARBA00022448"/>
    </source>
</evidence>
<feature type="transmembrane region" description="Helical" evidence="6">
    <location>
        <begin position="137"/>
        <end position="160"/>
    </location>
</feature>
<evidence type="ECO:0000256" key="3">
    <source>
        <dbReference type="ARBA" id="ARBA00022692"/>
    </source>
</evidence>
<sequence length="441" mass="46496">MQLAKEERAGKLMGVLVVALVFSVMNGTMFNVALPVIAEQFALAPSQVSWVMTSYMVVYAVGSVFYGKLADKYRLKSLITTGMLIFALGSLLGVAANTYAIVVAGRILQAAGAAVMPAASMLVPVRYFPAEKRGRALGTTAVGLALGGALGPVVAGAIAGLGNWRWLFLLSLISLVTLPFFRKYLGDDKGQADRIDWLGGGLLAAATASYLLAITQGSWLIFAGGSLLLALFFVRIRKAETPFIPPALFANRKFTVGLLMAFLTAALNFSATFMAPQFLTSLNNLTPGGVGAVLFPAALASALLGRSGGKLADRRGNGYLVVLASCLLLLGYGLLSGFVGEAAHWIALFLIASQIGQTFMQIALSNTVSRTLSREQTGVGMGMLAMLNFIAGSLAMSVIGKLLDFTEGDTGNTGAYSTIFMTMSLTAVIVSVIYRFRFRKG</sequence>
<evidence type="ECO:0000256" key="4">
    <source>
        <dbReference type="ARBA" id="ARBA00022989"/>
    </source>
</evidence>
<evidence type="ECO:0000256" key="5">
    <source>
        <dbReference type="ARBA" id="ARBA00023136"/>
    </source>
</evidence>
<feature type="transmembrane region" description="Helical" evidence="6">
    <location>
        <begin position="219"/>
        <end position="236"/>
    </location>
</feature>
<dbReference type="PROSITE" id="PS50850">
    <property type="entry name" value="MFS"/>
    <property type="match status" value="1"/>
</dbReference>
<dbReference type="OrthoDB" id="2403626at2"/>
<dbReference type="SUPFAM" id="SSF103473">
    <property type="entry name" value="MFS general substrate transporter"/>
    <property type="match status" value="1"/>
</dbReference>
<accession>A0A3D9ICQ6</accession>